<keyword evidence="1" id="KW-0812">Transmembrane</keyword>
<proteinExistence type="predicted"/>
<comment type="caution">
    <text evidence="2">The sequence shown here is derived from an EMBL/GenBank/DDBJ whole genome shotgun (WGS) entry which is preliminary data.</text>
</comment>
<reference evidence="2 3" key="1">
    <citation type="journal article" date="2018" name="Sci. Rep.">
        <title>Characterisation of pathogen-specific regions and novel effector candidates in Fusarium oxysporum f. sp. cepae.</title>
        <authorList>
            <person name="Armitage A.D."/>
            <person name="Taylor A."/>
            <person name="Sobczyk M.K."/>
            <person name="Baxter L."/>
            <person name="Greenfield B.P."/>
            <person name="Bates H.J."/>
            <person name="Wilson F."/>
            <person name="Jackson A.C."/>
            <person name="Ott S."/>
            <person name="Harrison R.J."/>
            <person name="Clarkson J.P."/>
        </authorList>
    </citation>
    <scope>NUCLEOTIDE SEQUENCE [LARGE SCALE GENOMIC DNA]</scope>
    <source>
        <strain evidence="2 3">FoC_Fus2</strain>
    </source>
</reference>
<dbReference type="AlphaFoldDB" id="A0A3L6NDS7"/>
<name>A0A3L6NDS7_FUSOX</name>
<evidence type="ECO:0000313" key="2">
    <source>
        <dbReference type="EMBL" id="RKK16082.1"/>
    </source>
</evidence>
<keyword evidence="1" id="KW-1133">Transmembrane helix</keyword>
<keyword evidence="1" id="KW-0472">Membrane</keyword>
<protein>
    <submittedName>
        <fullName evidence="2">Uncharacterized protein</fullName>
    </submittedName>
</protein>
<feature type="transmembrane region" description="Helical" evidence="1">
    <location>
        <begin position="6"/>
        <end position="26"/>
    </location>
</feature>
<dbReference type="EMBL" id="MRCU01000006">
    <property type="protein sequence ID" value="RKK16082.1"/>
    <property type="molecule type" value="Genomic_DNA"/>
</dbReference>
<evidence type="ECO:0000256" key="1">
    <source>
        <dbReference type="SAM" id="Phobius"/>
    </source>
</evidence>
<organism evidence="2 3">
    <name type="scientific">Fusarium oxysporum f. sp. cepae</name>
    <dbReference type="NCBI Taxonomy" id="396571"/>
    <lineage>
        <taxon>Eukaryota</taxon>
        <taxon>Fungi</taxon>
        <taxon>Dikarya</taxon>
        <taxon>Ascomycota</taxon>
        <taxon>Pezizomycotina</taxon>
        <taxon>Sordariomycetes</taxon>
        <taxon>Hypocreomycetidae</taxon>
        <taxon>Hypocreales</taxon>
        <taxon>Nectriaceae</taxon>
        <taxon>Fusarium</taxon>
        <taxon>Fusarium oxysporum species complex</taxon>
    </lineage>
</organism>
<dbReference type="Proteomes" id="UP000270866">
    <property type="component" value="Chromosome 8"/>
</dbReference>
<gene>
    <name evidence="2" type="ORF">BFJ65_g9653</name>
</gene>
<sequence length="174" mass="19795">MKKNDVIAIIIIILFIILAAVSFGIWKLVSMAKNHMSVTGSGTSSSHSSRDIADYIDDLDTDKSASAISRYQEFPYAHFHSSKTKPDPDGMNKTSPEYQEGVRKAIKALEEKYLGVYQDYQASKNDLILLIEEHEEYSWNEFILDPSRVHALWRRGNWRASTLSLAFAIITMDF</sequence>
<accession>A0A3L6NDS7</accession>
<evidence type="ECO:0000313" key="3">
    <source>
        <dbReference type="Proteomes" id="UP000270866"/>
    </source>
</evidence>